<dbReference type="AlphaFoldDB" id="A0A0A9FG12"/>
<protein>
    <submittedName>
        <fullName evidence="1">Uncharacterized protein</fullName>
    </submittedName>
</protein>
<reference evidence="1" key="2">
    <citation type="journal article" date="2015" name="Data Brief">
        <title>Shoot transcriptome of the giant reed, Arundo donax.</title>
        <authorList>
            <person name="Barrero R.A."/>
            <person name="Guerrero F.D."/>
            <person name="Moolhuijzen P."/>
            <person name="Goolsby J.A."/>
            <person name="Tidwell J."/>
            <person name="Bellgard S.E."/>
            <person name="Bellgard M.I."/>
        </authorList>
    </citation>
    <scope>NUCLEOTIDE SEQUENCE</scope>
    <source>
        <tissue evidence="1">Shoot tissue taken approximately 20 cm above the soil surface</tissue>
    </source>
</reference>
<dbReference type="EMBL" id="GBRH01186604">
    <property type="protein sequence ID" value="JAE11292.1"/>
    <property type="molecule type" value="Transcribed_RNA"/>
</dbReference>
<name>A0A0A9FG12_ARUDO</name>
<reference evidence="1" key="1">
    <citation type="submission" date="2014-09" db="EMBL/GenBank/DDBJ databases">
        <authorList>
            <person name="Magalhaes I.L.F."/>
            <person name="Oliveira U."/>
            <person name="Santos F.R."/>
            <person name="Vidigal T.H.D.A."/>
            <person name="Brescovit A.D."/>
            <person name="Santos A.J."/>
        </authorList>
    </citation>
    <scope>NUCLEOTIDE SEQUENCE</scope>
    <source>
        <tissue evidence="1">Shoot tissue taken approximately 20 cm above the soil surface</tissue>
    </source>
</reference>
<sequence>MQSYGLHPACSYLSVLLMYSRTAIVQHSACLTTDLPSKHILF</sequence>
<accession>A0A0A9FG12</accession>
<proteinExistence type="predicted"/>
<evidence type="ECO:0000313" key="1">
    <source>
        <dbReference type="EMBL" id="JAE11292.1"/>
    </source>
</evidence>
<organism evidence="1">
    <name type="scientific">Arundo donax</name>
    <name type="common">Giant reed</name>
    <name type="synonym">Donax arundinaceus</name>
    <dbReference type="NCBI Taxonomy" id="35708"/>
    <lineage>
        <taxon>Eukaryota</taxon>
        <taxon>Viridiplantae</taxon>
        <taxon>Streptophyta</taxon>
        <taxon>Embryophyta</taxon>
        <taxon>Tracheophyta</taxon>
        <taxon>Spermatophyta</taxon>
        <taxon>Magnoliopsida</taxon>
        <taxon>Liliopsida</taxon>
        <taxon>Poales</taxon>
        <taxon>Poaceae</taxon>
        <taxon>PACMAD clade</taxon>
        <taxon>Arundinoideae</taxon>
        <taxon>Arundineae</taxon>
        <taxon>Arundo</taxon>
    </lineage>
</organism>